<dbReference type="AlphaFoldDB" id="A0ABD3FTI4"/>
<name>A0ABD3FTI4_9STRA</name>
<comment type="caution">
    <text evidence="1">The sequence shown here is derived from an EMBL/GenBank/DDBJ whole genome shotgun (WGS) entry which is preliminary data.</text>
</comment>
<protein>
    <submittedName>
        <fullName evidence="1">Uncharacterized protein</fullName>
    </submittedName>
</protein>
<keyword evidence="2" id="KW-1185">Reference proteome</keyword>
<organism evidence="1 2">
    <name type="scientific">Phytophthora oleae</name>
    <dbReference type="NCBI Taxonomy" id="2107226"/>
    <lineage>
        <taxon>Eukaryota</taxon>
        <taxon>Sar</taxon>
        <taxon>Stramenopiles</taxon>
        <taxon>Oomycota</taxon>
        <taxon>Peronosporomycetes</taxon>
        <taxon>Peronosporales</taxon>
        <taxon>Peronosporaceae</taxon>
        <taxon>Phytophthora</taxon>
    </lineage>
</organism>
<evidence type="ECO:0000313" key="2">
    <source>
        <dbReference type="Proteomes" id="UP001632037"/>
    </source>
</evidence>
<proteinExistence type="predicted"/>
<sequence length="69" mass="8069">MSYVGLSPATIYDLQDEARFQLRTCCERRSERAEALTSAEDDVDFFDDLVRYLQDQLATRVEYDDAPRQ</sequence>
<reference evidence="1 2" key="1">
    <citation type="submission" date="2024-09" db="EMBL/GenBank/DDBJ databases">
        <title>Genome sequencing and assembly of Phytophthora oleae, isolate VK10A, causative agent of rot of olive drupes.</title>
        <authorList>
            <person name="Conti Taguali S."/>
            <person name="Riolo M."/>
            <person name="La Spada F."/>
            <person name="Cacciola S.O."/>
            <person name="Dionisio G."/>
        </authorList>
    </citation>
    <scope>NUCLEOTIDE SEQUENCE [LARGE SCALE GENOMIC DNA]</scope>
    <source>
        <strain evidence="1 2">VK10A</strain>
    </source>
</reference>
<dbReference type="EMBL" id="JBIMZQ010000007">
    <property type="protein sequence ID" value="KAL3670073.1"/>
    <property type="molecule type" value="Genomic_DNA"/>
</dbReference>
<dbReference type="Proteomes" id="UP001632037">
    <property type="component" value="Unassembled WGS sequence"/>
</dbReference>
<accession>A0ABD3FTI4</accession>
<gene>
    <name evidence="1" type="ORF">V7S43_004389</name>
</gene>
<evidence type="ECO:0000313" key="1">
    <source>
        <dbReference type="EMBL" id="KAL3670073.1"/>
    </source>
</evidence>